<dbReference type="GO" id="GO:0090486">
    <property type="term" value="F:small RNA 2'-O-methyltransferase activity"/>
    <property type="evidence" value="ECO:0007669"/>
    <property type="project" value="UniProtKB-EC"/>
</dbReference>
<evidence type="ECO:0000256" key="12">
    <source>
        <dbReference type="ARBA" id="ARBA00048418"/>
    </source>
</evidence>
<dbReference type="EC" id="2.1.1.386" evidence="11"/>
<dbReference type="Proteomes" id="UP001566132">
    <property type="component" value="Unassembled WGS sequence"/>
</dbReference>
<dbReference type="InterPro" id="IPR026610">
    <property type="entry name" value="Hen1"/>
</dbReference>
<feature type="region of interest" description="Disordered" evidence="13">
    <location>
        <begin position="650"/>
        <end position="680"/>
    </location>
</feature>
<feature type="region of interest" description="Disordered" evidence="13">
    <location>
        <begin position="963"/>
        <end position="987"/>
    </location>
</feature>
<keyword evidence="15" id="KW-1185">Reference proteome</keyword>
<comment type="caution">
    <text evidence="14">The sequence shown here is derived from an EMBL/GenBank/DDBJ whole genome shotgun (WGS) entry which is preliminary data.</text>
</comment>
<evidence type="ECO:0000256" key="5">
    <source>
        <dbReference type="ARBA" id="ARBA00022679"/>
    </source>
</evidence>
<dbReference type="GO" id="GO:0031047">
    <property type="term" value="P:regulatory ncRNA-mediated gene silencing"/>
    <property type="evidence" value="ECO:0007669"/>
    <property type="project" value="UniProtKB-KW"/>
</dbReference>
<feature type="compositionally biased region" description="Low complexity" evidence="13">
    <location>
        <begin position="511"/>
        <end position="526"/>
    </location>
</feature>
<dbReference type="InterPro" id="IPR029063">
    <property type="entry name" value="SAM-dependent_MTases_sf"/>
</dbReference>
<organism evidence="14 15">
    <name type="scientific">Hypothenemus hampei</name>
    <name type="common">Coffee berry borer</name>
    <dbReference type="NCBI Taxonomy" id="57062"/>
    <lineage>
        <taxon>Eukaryota</taxon>
        <taxon>Metazoa</taxon>
        <taxon>Ecdysozoa</taxon>
        <taxon>Arthropoda</taxon>
        <taxon>Hexapoda</taxon>
        <taxon>Insecta</taxon>
        <taxon>Pterygota</taxon>
        <taxon>Neoptera</taxon>
        <taxon>Endopterygota</taxon>
        <taxon>Coleoptera</taxon>
        <taxon>Polyphaga</taxon>
        <taxon>Cucujiformia</taxon>
        <taxon>Curculionidae</taxon>
        <taxon>Scolytinae</taxon>
        <taxon>Hypothenemus</taxon>
    </lineage>
</organism>
<evidence type="ECO:0000256" key="6">
    <source>
        <dbReference type="ARBA" id="ARBA00022691"/>
    </source>
</evidence>
<evidence type="ECO:0000256" key="4">
    <source>
        <dbReference type="ARBA" id="ARBA00022603"/>
    </source>
</evidence>
<keyword evidence="5" id="KW-0808">Transferase</keyword>
<comment type="catalytic activity">
    <reaction evidence="12">
        <text>small RNA 3'-end nucleotide + S-adenosyl-L-methionine = small RNA 3'-end 2'-O-methylnucleotide + S-adenosyl-L-homocysteine + H(+)</text>
        <dbReference type="Rhea" id="RHEA:37887"/>
        <dbReference type="Rhea" id="RHEA-COMP:10415"/>
        <dbReference type="Rhea" id="RHEA-COMP:10416"/>
        <dbReference type="ChEBI" id="CHEBI:15378"/>
        <dbReference type="ChEBI" id="CHEBI:57856"/>
        <dbReference type="ChEBI" id="CHEBI:59789"/>
        <dbReference type="ChEBI" id="CHEBI:74896"/>
        <dbReference type="ChEBI" id="CHEBI:74898"/>
        <dbReference type="EC" id="2.1.1.386"/>
    </reaction>
</comment>
<dbReference type="GO" id="GO:0001510">
    <property type="term" value="P:RNA methylation"/>
    <property type="evidence" value="ECO:0007669"/>
    <property type="project" value="UniProtKB-ARBA"/>
</dbReference>
<sequence>MIILVHYISFLIFQMLRNRKRLKYDERKEENITQGNEEELEGVLKFDPPLYKQRYGKVYEVLIQQKFRENIKKLVDFGCAEFGLFVFIKKLNLEEIMFVDIDESMLKEKIGMVHPLLSEHLNRRNCPLEVSVFKGSIIDPDYRLRKTDVVTAIELIEHLFPDTLEALPYNIFSFIRPKLVIITTPNVNFNVAFGRNTGFRHPDHKFEWTMEQFEDWCNNIIQRFPDYNVEISGMGNPPSTKPTIGFCTQAAVFVRKDLYCSSYISSSYTKSCKCCPKTSPCKRQTIECKLLCNCLCAQCLPDVSVGVCTYLSQNINENAYRPMNVIRAVSRRFSNTDLTYYSELPNSELAGDLVNKSYNIFYKLIEKVDYPYEEDNRTEKEKLLETFRFRINMFTTFNSRFYIEERERCEIPIMDLLYGDISISSEEARDILSEAGYIVEKCIIPETQETKYCIISIPQIMENTTSESETTEEYNSKSSECNENVKYDANLELISDWDDVTYVTTNEKSESIPQEPSSSIIQSVQPKNPDPLFDSGYLQSPSPLETPQQLSEMSQQDNALNLEVLETDLFDDGPDTPKLNSNDNKLHLKKTVAKEKFAGVLVPMLENQKAKVLDPNRVNELDRMHDMAPTRAFMNNFLRPQNNLKKVPLKDAPVAGTSASWKKSRKHKDKKGAEKKEPKEVSVLDDAKSLTECIIQNSLNIIEVDQQLERSELIKDLSPLEEINNVAEALQEHPPIVDREVAEVPVHAVENGDLANNNRDNEGNNLLENIQEQDVDEGIDLLNDNLEELVPLLADNVPLPENNNDLRVEFQQEEAELQADQLPIVQGVNINRDLEVDESVAQASREVLYDVNSEQDLLEDFDIPPQANQDIAYNVLDISNNVVFLGIDPITSEVQQSAAVFIQSQMNSFPDWLLQMLGSQIVHERENAQVPDSHDESHFYCQGDGVGVHPSIITVEVDEVVADDDSTEDTSSNSTVDYADADPGPSDMFDISSLPEESLVTSIVEDSGTRQMVPDSSRQSQNDLCVENGTAIVNEIVRLAEDEATKRFEEAAAINRSETTVQEEWRRYQEQSSSELTLTTQNTSNQLRFQVDVCALETSFCKEEYADSYCNTGCSSESEEVSNFLNVNIDLVTKVDSFNESDISEFFDSKNEES</sequence>
<evidence type="ECO:0000256" key="2">
    <source>
        <dbReference type="ARBA" id="ARBA00009026"/>
    </source>
</evidence>
<accession>A0ABD1EYX3</accession>
<evidence type="ECO:0000256" key="10">
    <source>
        <dbReference type="ARBA" id="ARBA00023158"/>
    </source>
</evidence>
<evidence type="ECO:0000313" key="14">
    <source>
        <dbReference type="EMBL" id="KAL1506235.1"/>
    </source>
</evidence>
<comment type="cofactor">
    <cofactor evidence="1">
        <name>Mg(2+)</name>
        <dbReference type="ChEBI" id="CHEBI:18420"/>
    </cofactor>
</comment>
<keyword evidence="9" id="KW-0694">RNA-binding</keyword>
<dbReference type="GO" id="GO:0003723">
    <property type="term" value="F:RNA binding"/>
    <property type="evidence" value="ECO:0007669"/>
    <property type="project" value="UniProtKB-KW"/>
</dbReference>
<keyword evidence="10" id="KW-0943">RNA-mediated gene silencing</keyword>
<keyword evidence="7" id="KW-0479">Metal-binding</keyword>
<evidence type="ECO:0000256" key="1">
    <source>
        <dbReference type="ARBA" id="ARBA00001946"/>
    </source>
</evidence>
<reference evidence="14 15" key="1">
    <citation type="submission" date="2024-05" db="EMBL/GenBank/DDBJ databases">
        <title>Genetic variation in Jamaican populations of the coffee berry borer (Hypothenemus hampei).</title>
        <authorList>
            <person name="Errbii M."/>
            <person name="Myrie A."/>
        </authorList>
    </citation>
    <scope>NUCLEOTIDE SEQUENCE [LARGE SCALE GENOMIC DNA]</scope>
    <source>
        <strain evidence="14">JA-Hopewell-2020-01-JO</strain>
        <tissue evidence="14">Whole body</tissue>
    </source>
</reference>
<dbReference type="Gene3D" id="3.40.50.150">
    <property type="entry name" value="Vaccinia Virus protein VP39"/>
    <property type="match status" value="1"/>
</dbReference>
<gene>
    <name evidence="14" type="ORF">ABEB36_005632</name>
</gene>
<keyword evidence="6" id="KW-0949">S-adenosyl-L-methionine</keyword>
<evidence type="ECO:0000256" key="9">
    <source>
        <dbReference type="ARBA" id="ARBA00022884"/>
    </source>
</evidence>
<dbReference type="EMBL" id="JBDJPC010000004">
    <property type="protein sequence ID" value="KAL1506235.1"/>
    <property type="molecule type" value="Genomic_DNA"/>
</dbReference>
<feature type="compositionally biased region" description="Polar residues" evidence="13">
    <location>
        <begin position="537"/>
        <end position="555"/>
    </location>
</feature>
<dbReference type="PANTHER" id="PTHR21404">
    <property type="entry name" value="HEN1"/>
    <property type="match status" value="1"/>
</dbReference>
<dbReference type="GO" id="GO:0046872">
    <property type="term" value="F:metal ion binding"/>
    <property type="evidence" value="ECO:0007669"/>
    <property type="project" value="UniProtKB-KW"/>
</dbReference>
<proteinExistence type="inferred from homology"/>
<evidence type="ECO:0000313" key="15">
    <source>
        <dbReference type="Proteomes" id="UP001566132"/>
    </source>
</evidence>
<keyword evidence="4" id="KW-0489">Methyltransferase</keyword>
<keyword evidence="8" id="KW-0460">Magnesium</keyword>
<comment type="similarity">
    <text evidence="2">Belongs to the methyltransferase superfamily. HEN1 family.</text>
</comment>
<name>A0ABD1EYX3_HYPHA</name>
<dbReference type="SUPFAM" id="SSF53335">
    <property type="entry name" value="S-adenosyl-L-methionine-dependent methyltransferases"/>
    <property type="match status" value="1"/>
</dbReference>
<feature type="region of interest" description="Disordered" evidence="13">
    <location>
        <begin position="506"/>
        <end position="555"/>
    </location>
</feature>
<dbReference type="PANTHER" id="PTHR21404:SF3">
    <property type="entry name" value="SMALL RNA 2'-O-METHYLTRANSFERASE"/>
    <property type="match status" value="1"/>
</dbReference>
<protein>
    <recommendedName>
        <fullName evidence="3">Small RNA 2'-O-methyltransferase</fullName>
        <ecNumber evidence="11">2.1.1.386</ecNumber>
    </recommendedName>
</protein>
<evidence type="ECO:0000256" key="8">
    <source>
        <dbReference type="ARBA" id="ARBA00022842"/>
    </source>
</evidence>
<evidence type="ECO:0000256" key="13">
    <source>
        <dbReference type="SAM" id="MobiDB-lite"/>
    </source>
</evidence>
<dbReference type="AlphaFoldDB" id="A0ABD1EYX3"/>
<evidence type="ECO:0000256" key="11">
    <source>
        <dbReference type="ARBA" id="ARBA00035025"/>
    </source>
</evidence>
<evidence type="ECO:0000256" key="7">
    <source>
        <dbReference type="ARBA" id="ARBA00022723"/>
    </source>
</evidence>
<evidence type="ECO:0000256" key="3">
    <source>
        <dbReference type="ARBA" id="ARBA00021330"/>
    </source>
</evidence>
<feature type="compositionally biased region" description="Basic and acidic residues" evidence="13">
    <location>
        <begin position="671"/>
        <end position="680"/>
    </location>
</feature>